<proteinExistence type="predicted"/>
<dbReference type="Proteomes" id="UP000318834">
    <property type="component" value="Unassembled WGS sequence"/>
</dbReference>
<evidence type="ECO:0000313" key="3">
    <source>
        <dbReference type="EMBL" id="TMI71730.1"/>
    </source>
</evidence>
<dbReference type="EMBL" id="VBAP01000103">
    <property type="protein sequence ID" value="TMI71730.1"/>
    <property type="molecule type" value="Genomic_DNA"/>
</dbReference>
<dbReference type="AlphaFoldDB" id="A0A537IKD9"/>
<sequence>MMAVMVDTDHLALRTYEVGCLPVINHFVARLGLPELLERYLGPSDQRLRLSNAKALGVLVANLVVHKEPVYALREWAGRFDPCLLGLNEHEVGLLNDDRLGRALDRLFDADRASLLTEVVVGAIDRFGIDCSQLHNDSTTVTLSGEYLSARGQSRGGKPIPSITHGHNKDYRPDLKQLLWILTISADGAVPIAFRVADGNTEDGPTHIPTWDTLVGITRDPSFLYVADCKLANREAMDHIASRKGRFLTVLPRSRNEDAFFREWIQTHNPEWQEVARRPGARRGEPDEIWRSTPAPTPSAEGYRVVWIWSSSKAQSDAQSRQQRVEAAVSALSGLDAKVSGRWSRFHSSVKVHEEATRLLRRLKAERWVRFEVTESVEETFTKRGRGNRTNEASYRRSTRTRFGLRTQVMAEAVAYDAKSDGCFPLITNDWKLSDAELLAAHKYQPNLEKRHAQLKGTQLVAPVLLKSPARIEALLVCHFIALLIQALIEREIRLAMLKAETEKIPLYPEDRFCRAPTAARVLEIFSGAARNRLMSDGQLVQVFQPTLSRLQLEVLKLLGIPRSAYLS</sequence>
<evidence type="ECO:0000256" key="1">
    <source>
        <dbReference type="SAM" id="MobiDB-lite"/>
    </source>
</evidence>
<feature type="compositionally biased region" description="Basic and acidic residues" evidence="1">
    <location>
        <begin position="277"/>
        <end position="290"/>
    </location>
</feature>
<dbReference type="PANTHER" id="PTHR34614">
    <property type="match status" value="1"/>
</dbReference>
<protein>
    <submittedName>
        <fullName evidence="3">IS1634 family transposase</fullName>
    </submittedName>
</protein>
<reference evidence="3 4" key="1">
    <citation type="journal article" date="2019" name="Nat. Microbiol.">
        <title>Mediterranean grassland soil C-N compound turnover is dependent on rainfall and depth, and is mediated by genomically divergent microorganisms.</title>
        <authorList>
            <person name="Diamond S."/>
            <person name="Andeer P.F."/>
            <person name="Li Z."/>
            <person name="Crits-Christoph A."/>
            <person name="Burstein D."/>
            <person name="Anantharaman K."/>
            <person name="Lane K.R."/>
            <person name="Thomas B.C."/>
            <person name="Pan C."/>
            <person name="Northen T.R."/>
            <person name="Banfield J.F."/>
        </authorList>
    </citation>
    <scope>NUCLEOTIDE SEQUENCE [LARGE SCALE GENOMIC DNA]</scope>
    <source>
        <strain evidence="3">NP_8</strain>
    </source>
</reference>
<gene>
    <name evidence="3" type="ORF">E6H05_12175</name>
</gene>
<dbReference type="InterPro" id="IPR047654">
    <property type="entry name" value="IS1634_transpos"/>
</dbReference>
<accession>A0A537IKD9</accession>
<organism evidence="3 4">
    <name type="scientific">Candidatus Segetimicrobium genomatis</name>
    <dbReference type="NCBI Taxonomy" id="2569760"/>
    <lineage>
        <taxon>Bacteria</taxon>
        <taxon>Bacillati</taxon>
        <taxon>Candidatus Sysuimicrobiota</taxon>
        <taxon>Candidatus Sysuimicrobiia</taxon>
        <taxon>Candidatus Sysuimicrobiales</taxon>
        <taxon>Candidatus Segetimicrobiaceae</taxon>
        <taxon>Candidatus Segetimicrobium</taxon>
    </lineage>
</organism>
<dbReference type="PANTHER" id="PTHR34614:SF2">
    <property type="entry name" value="TRANSPOSASE IS4-LIKE DOMAIN-CONTAINING PROTEIN"/>
    <property type="match status" value="1"/>
</dbReference>
<feature type="domain" description="DUF4277" evidence="2">
    <location>
        <begin position="16"/>
        <end position="120"/>
    </location>
</feature>
<evidence type="ECO:0000259" key="2">
    <source>
        <dbReference type="Pfam" id="PF14104"/>
    </source>
</evidence>
<dbReference type="InterPro" id="IPR025457">
    <property type="entry name" value="DUF4277"/>
</dbReference>
<dbReference type="NCBIfam" id="NF033559">
    <property type="entry name" value="transpos_IS1634"/>
    <property type="match status" value="1"/>
</dbReference>
<dbReference type="Pfam" id="PF14104">
    <property type="entry name" value="DUF4277"/>
    <property type="match status" value="1"/>
</dbReference>
<comment type="caution">
    <text evidence="3">The sequence shown here is derived from an EMBL/GenBank/DDBJ whole genome shotgun (WGS) entry which is preliminary data.</text>
</comment>
<name>A0A537IKD9_9BACT</name>
<evidence type="ECO:0000313" key="4">
    <source>
        <dbReference type="Proteomes" id="UP000318834"/>
    </source>
</evidence>
<feature type="region of interest" description="Disordered" evidence="1">
    <location>
        <begin position="277"/>
        <end position="296"/>
    </location>
</feature>